<dbReference type="OrthoDB" id="306876at2759"/>
<evidence type="ECO:0000256" key="5">
    <source>
        <dbReference type="SAM" id="MobiDB-lite"/>
    </source>
</evidence>
<feature type="transmembrane region" description="Helical" evidence="6">
    <location>
        <begin position="81"/>
        <end position="104"/>
    </location>
</feature>
<gene>
    <name evidence="8" type="ORF">BJ878DRAFT_533327</name>
</gene>
<sequence length="336" mass="36524">MDPAKIRAWHDSWHRNLGLFLVAIAQIFGVLMTVTTRLLEFEGEGMHPFQTPFVRVSITLFFCCLYMWYKSVSGFPFGAGPVRLLLVSRGVTGFFGIFGTYYSLQYLPMADAIVITFLAPSVASYGCYVFLKEPFLPSAQYASLVCLLGVLLIAHSTSFSSLSTETSAGKMDYASLNATNTPGENFRVPTSTQRLSSVGVTLLGMFGSAGAYTSICWIGSRAHPLISFLLTTGLAVGGRKNDSRATGMLYTNMLFALGLDKLVFGISPGWWSTGGSELILGGAVYVAVKQQQVVVKYADEEMGGRAEEEMEMPDAVDGEPLESSQAEEKRERSGMS</sequence>
<name>A0A9P7Z624_9HELO</name>
<feature type="transmembrane region" description="Helical" evidence="6">
    <location>
        <begin position="110"/>
        <end position="131"/>
    </location>
</feature>
<dbReference type="Proteomes" id="UP000887226">
    <property type="component" value="Unassembled WGS sequence"/>
</dbReference>
<keyword evidence="9" id="KW-1185">Reference proteome</keyword>
<feature type="compositionally biased region" description="Acidic residues" evidence="5">
    <location>
        <begin position="308"/>
        <end position="320"/>
    </location>
</feature>
<feature type="transmembrane region" description="Helical" evidence="6">
    <location>
        <begin position="12"/>
        <end position="32"/>
    </location>
</feature>
<feature type="transmembrane region" description="Helical" evidence="6">
    <location>
        <begin position="195"/>
        <end position="218"/>
    </location>
</feature>
<keyword evidence="3 6" id="KW-1133">Transmembrane helix</keyword>
<dbReference type="InterPro" id="IPR037185">
    <property type="entry name" value="EmrE-like"/>
</dbReference>
<dbReference type="PANTHER" id="PTHR22911:SF6">
    <property type="entry name" value="SOLUTE CARRIER FAMILY 35 MEMBER G1"/>
    <property type="match status" value="1"/>
</dbReference>
<feature type="transmembrane region" description="Helical" evidence="6">
    <location>
        <begin position="52"/>
        <end position="69"/>
    </location>
</feature>
<feature type="compositionally biased region" description="Basic and acidic residues" evidence="5">
    <location>
        <begin position="326"/>
        <end position="336"/>
    </location>
</feature>
<keyword evidence="2 6" id="KW-0812">Transmembrane</keyword>
<dbReference type="SUPFAM" id="SSF103481">
    <property type="entry name" value="Multidrug resistance efflux transporter EmrE"/>
    <property type="match status" value="1"/>
</dbReference>
<feature type="domain" description="EamA" evidence="7">
    <location>
        <begin position="17"/>
        <end position="153"/>
    </location>
</feature>
<evidence type="ECO:0000313" key="8">
    <source>
        <dbReference type="EMBL" id="KAG9246274.1"/>
    </source>
</evidence>
<dbReference type="EMBL" id="MU253810">
    <property type="protein sequence ID" value="KAG9246274.1"/>
    <property type="molecule type" value="Genomic_DNA"/>
</dbReference>
<dbReference type="AlphaFoldDB" id="A0A9P7Z624"/>
<evidence type="ECO:0000256" key="2">
    <source>
        <dbReference type="ARBA" id="ARBA00022692"/>
    </source>
</evidence>
<evidence type="ECO:0000259" key="7">
    <source>
        <dbReference type="Pfam" id="PF00892"/>
    </source>
</evidence>
<comment type="caution">
    <text evidence="8">The sequence shown here is derived from an EMBL/GenBank/DDBJ whole genome shotgun (WGS) entry which is preliminary data.</text>
</comment>
<evidence type="ECO:0000256" key="3">
    <source>
        <dbReference type="ARBA" id="ARBA00022989"/>
    </source>
</evidence>
<evidence type="ECO:0000256" key="6">
    <source>
        <dbReference type="SAM" id="Phobius"/>
    </source>
</evidence>
<reference evidence="8" key="1">
    <citation type="journal article" date="2021" name="IMA Fungus">
        <title>Genomic characterization of three marine fungi, including Emericellopsis atlantica sp. nov. with signatures of a generalist lifestyle and marine biomass degradation.</title>
        <authorList>
            <person name="Hagestad O.C."/>
            <person name="Hou L."/>
            <person name="Andersen J.H."/>
            <person name="Hansen E.H."/>
            <person name="Altermark B."/>
            <person name="Li C."/>
            <person name="Kuhnert E."/>
            <person name="Cox R.J."/>
            <person name="Crous P.W."/>
            <person name="Spatafora J.W."/>
            <person name="Lail K."/>
            <person name="Amirebrahimi M."/>
            <person name="Lipzen A."/>
            <person name="Pangilinan J."/>
            <person name="Andreopoulos W."/>
            <person name="Hayes R.D."/>
            <person name="Ng V."/>
            <person name="Grigoriev I.V."/>
            <person name="Jackson S.A."/>
            <person name="Sutton T.D.S."/>
            <person name="Dobson A.D.W."/>
            <person name="Rama T."/>
        </authorList>
    </citation>
    <scope>NUCLEOTIDE SEQUENCE</scope>
    <source>
        <strain evidence="8">TRa3180A</strain>
    </source>
</reference>
<feature type="transmembrane region" description="Helical" evidence="6">
    <location>
        <begin position="143"/>
        <end position="162"/>
    </location>
</feature>
<dbReference type="Pfam" id="PF00892">
    <property type="entry name" value="EamA"/>
    <property type="match status" value="1"/>
</dbReference>
<comment type="subcellular location">
    <subcellularLocation>
        <location evidence="1">Membrane</location>
        <topology evidence="1">Multi-pass membrane protein</topology>
    </subcellularLocation>
</comment>
<organism evidence="8 9">
    <name type="scientific">Calycina marina</name>
    <dbReference type="NCBI Taxonomy" id="1763456"/>
    <lineage>
        <taxon>Eukaryota</taxon>
        <taxon>Fungi</taxon>
        <taxon>Dikarya</taxon>
        <taxon>Ascomycota</taxon>
        <taxon>Pezizomycotina</taxon>
        <taxon>Leotiomycetes</taxon>
        <taxon>Helotiales</taxon>
        <taxon>Pezizellaceae</taxon>
        <taxon>Calycina</taxon>
    </lineage>
</organism>
<protein>
    <submittedName>
        <fullName evidence="8">Integral membrane protein DUF6</fullName>
    </submittedName>
</protein>
<proteinExistence type="predicted"/>
<dbReference type="InterPro" id="IPR000620">
    <property type="entry name" value="EamA_dom"/>
</dbReference>
<feature type="region of interest" description="Disordered" evidence="5">
    <location>
        <begin position="304"/>
        <end position="336"/>
    </location>
</feature>
<dbReference type="PANTHER" id="PTHR22911">
    <property type="entry name" value="ACYL-MALONYL CONDENSING ENZYME-RELATED"/>
    <property type="match status" value="1"/>
</dbReference>
<evidence type="ECO:0000256" key="4">
    <source>
        <dbReference type="ARBA" id="ARBA00023136"/>
    </source>
</evidence>
<accession>A0A9P7Z624</accession>
<keyword evidence="4 6" id="KW-0472">Membrane</keyword>
<dbReference type="GO" id="GO:0016020">
    <property type="term" value="C:membrane"/>
    <property type="evidence" value="ECO:0007669"/>
    <property type="project" value="UniProtKB-SubCell"/>
</dbReference>
<evidence type="ECO:0000313" key="9">
    <source>
        <dbReference type="Proteomes" id="UP000887226"/>
    </source>
</evidence>
<evidence type="ECO:0000256" key="1">
    <source>
        <dbReference type="ARBA" id="ARBA00004141"/>
    </source>
</evidence>